<evidence type="ECO:0000256" key="11">
    <source>
        <dbReference type="ARBA" id="ARBA00023098"/>
    </source>
</evidence>
<dbReference type="PANTHER" id="PTHR21257:SF52">
    <property type="entry name" value="DELTA(14)-STEROL REDUCTASE TM7SF2"/>
    <property type="match status" value="1"/>
</dbReference>
<comment type="subcellular location">
    <subcellularLocation>
        <location evidence="1">Membrane</location>
        <topology evidence="1">Multi-pass membrane protein</topology>
    </subcellularLocation>
</comment>
<dbReference type="PROSITE" id="PS01018">
    <property type="entry name" value="STEROL_REDUCT_2"/>
    <property type="match status" value="1"/>
</dbReference>
<keyword evidence="5 21" id="KW-0812">Transmembrane</keyword>
<dbReference type="GO" id="GO:0050613">
    <property type="term" value="F:Delta14-sterol reductase activity"/>
    <property type="evidence" value="ECO:0007669"/>
    <property type="project" value="UniProtKB-EC"/>
</dbReference>
<evidence type="ECO:0000256" key="15">
    <source>
        <dbReference type="ARBA" id="ARBA00052254"/>
    </source>
</evidence>
<dbReference type="FunFam" id="1.20.120.1630:FF:000009">
    <property type="entry name" value="C-14 sterol reductase"/>
    <property type="match status" value="1"/>
</dbReference>
<comment type="catalytic activity">
    <reaction evidence="15">
        <text>4,4-dimethyl-5alpha-cholesta-8,24-dien-3beta-ol + NADP(+) = 4,4-dimethyl-5alpha-cholesta-8,14,24-trien-3beta-ol + NADPH + H(+)</text>
        <dbReference type="Rhea" id="RHEA:18561"/>
        <dbReference type="ChEBI" id="CHEBI:15378"/>
        <dbReference type="ChEBI" id="CHEBI:17813"/>
        <dbReference type="ChEBI" id="CHEBI:18364"/>
        <dbReference type="ChEBI" id="CHEBI:57783"/>
        <dbReference type="ChEBI" id="CHEBI:58349"/>
        <dbReference type="EC" id="1.3.1.70"/>
    </reaction>
    <physiologicalReaction direction="right-to-left" evidence="15">
        <dbReference type="Rhea" id="RHEA:18563"/>
    </physiologicalReaction>
</comment>
<sequence length="447" mass="48871">MATKRAGKGEDSQSKADAHPTDLNPTTKTFEFGGPLGAGALVVVLPATVLGLFLTVNKSGSPPAWVLNLDYNGLKSALSSIKLFDAKSVAVVLGWFGFQVILERVLPSDDATGTELRDGSKLQYSINAFKAFVASGLAIGGMTAVYGLKPLVWVADHVVPLGVASMGLSTAIALHMYSRSFGKGALLALGGNTGSSVYDFFIGRELNPRVGKSTFDWKYFCELRPGLIGWAVLNAAFAAKQYTELGRVTDSMVLVNAFQAYYVVDALWNEPAILTTMDIVMDGFGYMLAFGDLAWVPFTYSLQARYLADHPNDLGATKAAAIVALKLLGLYIFRASNSQKNAFRTNPDAPEVKHLKYINTPTGSRLLTSGWWGSARHINYTGDWLMAVAWCLPTGFKTPLTYFYPIYFAVLLIHRAMRDDEKCRHKYGKAWEEYCKKVPYLFVPGLI</sequence>
<keyword evidence="11" id="KW-0443">Lipid metabolism</keyword>
<evidence type="ECO:0000256" key="4">
    <source>
        <dbReference type="ARBA" id="ARBA00022516"/>
    </source>
</evidence>
<evidence type="ECO:0000256" key="3">
    <source>
        <dbReference type="ARBA" id="ARBA00012413"/>
    </source>
</evidence>
<gene>
    <name evidence="22" type="ORF">SmJEL517_g03422</name>
</gene>
<dbReference type="GO" id="GO:0006696">
    <property type="term" value="P:ergosterol biosynthetic process"/>
    <property type="evidence" value="ECO:0007669"/>
    <property type="project" value="TreeGrafter"/>
</dbReference>
<proteinExistence type="inferred from homology"/>
<evidence type="ECO:0000256" key="9">
    <source>
        <dbReference type="ARBA" id="ARBA00023002"/>
    </source>
</evidence>
<feature type="transmembrane region" description="Helical" evidence="21">
    <location>
        <begin position="158"/>
        <end position="177"/>
    </location>
</feature>
<keyword evidence="13" id="KW-1207">Sterol metabolism</keyword>
<evidence type="ECO:0000256" key="18">
    <source>
        <dbReference type="ARBA" id="ARBA00077841"/>
    </source>
</evidence>
<accession>A0A507C861</accession>
<keyword evidence="7" id="KW-0752">Steroid biosynthesis</keyword>
<keyword evidence="8 21" id="KW-1133">Transmembrane helix</keyword>
<dbReference type="EMBL" id="QEAO01000018">
    <property type="protein sequence ID" value="TPX33713.1"/>
    <property type="molecule type" value="Genomic_DNA"/>
</dbReference>
<protein>
    <recommendedName>
        <fullName evidence="17">Delta(14)-sterol reductase ERG24</fullName>
        <ecNumber evidence="3">1.3.1.70</ecNumber>
    </recommendedName>
    <alternativeName>
        <fullName evidence="19">C-14 sterol reductase ERG24</fullName>
    </alternativeName>
    <alternativeName>
        <fullName evidence="18">Sterol C14-reductase ERG24</fullName>
    </alternativeName>
</protein>
<dbReference type="OrthoDB" id="5326588at2759"/>
<dbReference type="Proteomes" id="UP000319731">
    <property type="component" value="Unassembled WGS sequence"/>
</dbReference>
<dbReference type="GO" id="GO:0005789">
    <property type="term" value="C:endoplasmic reticulum membrane"/>
    <property type="evidence" value="ECO:0007669"/>
    <property type="project" value="TreeGrafter"/>
</dbReference>
<dbReference type="AlphaFoldDB" id="A0A507C861"/>
<keyword evidence="9" id="KW-0560">Oxidoreductase</keyword>
<dbReference type="InterPro" id="IPR018083">
    <property type="entry name" value="Sterol_reductase_CS"/>
</dbReference>
<dbReference type="Pfam" id="PF01222">
    <property type="entry name" value="ERG4_ERG24"/>
    <property type="match status" value="1"/>
</dbReference>
<dbReference type="Gene3D" id="1.20.120.1630">
    <property type="match status" value="1"/>
</dbReference>
<dbReference type="EC" id="1.3.1.70" evidence="3"/>
<evidence type="ECO:0000256" key="8">
    <source>
        <dbReference type="ARBA" id="ARBA00022989"/>
    </source>
</evidence>
<evidence type="ECO:0000256" key="20">
    <source>
        <dbReference type="SAM" id="MobiDB-lite"/>
    </source>
</evidence>
<keyword evidence="10" id="KW-0756">Sterol biosynthesis</keyword>
<evidence type="ECO:0000256" key="19">
    <source>
        <dbReference type="ARBA" id="ARBA00083315"/>
    </source>
</evidence>
<keyword evidence="6" id="KW-0521">NADP</keyword>
<dbReference type="STRING" id="1806994.A0A507C861"/>
<comment type="similarity">
    <text evidence="2">Belongs to the ERG4/ERG24 family.</text>
</comment>
<feature type="transmembrane region" description="Helical" evidence="21">
    <location>
        <begin position="127"/>
        <end position="146"/>
    </location>
</feature>
<dbReference type="GeneID" id="42004647"/>
<evidence type="ECO:0000256" key="17">
    <source>
        <dbReference type="ARBA" id="ARBA00074394"/>
    </source>
</evidence>
<dbReference type="PANTHER" id="PTHR21257">
    <property type="entry name" value="DELTA(14)-STEROL REDUCTASE"/>
    <property type="match status" value="1"/>
</dbReference>
<feature type="transmembrane region" description="Helical" evidence="21">
    <location>
        <begin position="32"/>
        <end position="54"/>
    </location>
</feature>
<evidence type="ECO:0000256" key="21">
    <source>
        <dbReference type="SAM" id="Phobius"/>
    </source>
</evidence>
<feature type="region of interest" description="Disordered" evidence="20">
    <location>
        <begin position="1"/>
        <end position="25"/>
    </location>
</feature>
<organism evidence="22 23">
    <name type="scientific">Synchytrium microbalum</name>
    <dbReference type="NCBI Taxonomy" id="1806994"/>
    <lineage>
        <taxon>Eukaryota</taxon>
        <taxon>Fungi</taxon>
        <taxon>Fungi incertae sedis</taxon>
        <taxon>Chytridiomycota</taxon>
        <taxon>Chytridiomycota incertae sedis</taxon>
        <taxon>Chytridiomycetes</taxon>
        <taxon>Synchytriales</taxon>
        <taxon>Synchytriaceae</taxon>
        <taxon>Synchytrium</taxon>
    </lineage>
</organism>
<evidence type="ECO:0000313" key="23">
    <source>
        <dbReference type="Proteomes" id="UP000319731"/>
    </source>
</evidence>
<evidence type="ECO:0000256" key="13">
    <source>
        <dbReference type="ARBA" id="ARBA00023166"/>
    </source>
</evidence>
<keyword evidence="23" id="KW-1185">Reference proteome</keyword>
<reference evidence="22 23" key="1">
    <citation type="journal article" date="2019" name="Sci. Rep.">
        <title>Comparative genomics of chytrid fungi reveal insights into the obligate biotrophic and pathogenic lifestyle of Synchytrium endobioticum.</title>
        <authorList>
            <person name="van de Vossenberg B.T.L.H."/>
            <person name="Warris S."/>
            <person name="Nguyen H.D.T."/>
            <person name="van Gent-Pelzer M.P.E."/>
            <person name="Joly D.L."/>
            <person name="van de Geest H.C."/>
            <person name="Bonants P.J.M."/>
            <person name="Smith D.S."/>
            <person name="Levesque C.A."/>
            <person name="van der Lee T.A.J."/>
        </authorList>
    </citation>
    <scope>NUCLEOTIDE SEQUENCE [LARGE SCALE GENOMIC DNA]</scope>
    <source>
        <strain evidence="22 23">JEL517</strain>
    </source>
</reference>
<evidence type="ECO:0000256" key="6">
    <source>
        <dbReference type="ARBA" id="ARBA00022857"/>
    </source>
</evidence>
<feature type="compositionally biased region" description="Basic and acidic residues" evidence="20">
    <location>
        <begin position="7"/>
        <end position="20"/>
    </location>
</feature>
<evidence type="ECO:0000256" key="2">
    <source>
        <dbReference type="ARBA" id="ARBA00005402"/>
    </source>
</evidence>
<dbReference type="InterPro" id="IPR001171">
    <property type="entry name" value="ERG24_DHCR-like"/>
</dbReference>
<keyword evidence="4" id="KW-0444">Lipid biosynthesis</keyword>
<comment type="caution">
    <text evidence="22">The sequence shown here is derived from an EMBL/GenBank/DDBJ whole genome shotgun (WGS) entry which is preliminary data.</text>
</comment>
<evidence type="ECO:0000256" key="10">
    <source>
        <dbReference type="ARBA" id="ARBA00023011"/>
    </source>
</evidence>
<comment type="pathway">
    <text evidence="16">Steroid biosynthesis; zymosterol biosynthesis; zymosterol from lanosterol: step 2/6.</text>
</comment>
<evidence type="ECO:0000256" key="1">
    <source>
        <dbReference type="ARBA" id="ARBA00004141"/>
    </source>
</evidence>
<evidence type="ECO:0000256" key="16">
    <source>
        <dbReference type="ARBA" id="ARBA00060638"/>
    </source>
</evidence>
<evidence type="ECO:0000256" key="14">
    <source>
        <dbReference type="ARBA" id="ARBA00023221"/>
    </source>
</evidence>
<keyword evidence="14" id="KW-0753">Steroid metabolism</keyword>
<evidence type="ECO:0000256" key="12">
    <source>
        <dbReference type="ARBA" id="ARBA00023136"/>
    </source>
</evidence>
<keyword evidence="12 21" id="KW-0472">Membrane</keyword>
<name>A0A507C861_9FUNG</name>
<evidence type="ECO:0000256" key="5">
    <source>
        <dbReference type="ARBA" id="ARBA00022692"/>
    </source>
</evidence>
<evidence type="ECO:0000256" key="7">
    <source>
        <dbReference type="ARBA" id="ARBA00022955"/>
    </source>
</evidence>
<evidence type="ECO:0000313" key="22">
    <source>
        <dbReference type="EMBL" id="TPX33713.1"/>
    </source>
</evidence>
<dbReference type="PROSITE" id="PS01017">
    <property type="entry name" value="STEROL_REDUCT_1"/>
    <property type="match status" value="1"/>
</dbReference>
<dbReference type="RefSeq" id="XP_031024630.1">
    <property type="nucleotide sequence ID" value="XM_031169350.1"/>
</dbReference>